<feature type="compositionally biased region" description="Basic and acidic residues" evidence="16">
    <location>
        <begin position="441"/>
        <end position="454"/>
    </location>
</feature>
<dbReference type="Pfam" id="PF07714">
    <property type="entry name" value="PK_Tyr_Ser-Thr"/>
    <property type="match status" value="1"/>
</dbReference>
<feature type="transmembrane region" description="Helical" evidence="17">
    <location>
        <begin position="24"/>
        <end position="47"/>
    </location>
</feature>
<comment type="caution">
    <text evidence="19">The sequence shown here is derived from an EMBL/GenBank/DDBJ whole genome shotgun (WGS) entry which is preliminary data.</text>
</comment>
<dbReference type="OrthoDB" id="4062651at2759"/>
<dbReference type="PROSITE" id="PS00107">
    <property type="entry name" value="PROTEIN_KINASE_ATP"/>
    <property type="match status" value="1"/>
</dbReference>
<name>A0A9Q1QS34_9CARY</name>
<dbReference type="Gene3D" id="3.30.200.20">
    <property type="entry name" value="Phosphorylase Kinase, domain 1"/>
    <property type="match status" value="1"/>
</dbReference>
<evidence type="ECO:0000256" key="13">
    <source>
        <dbReference type="ARBA" id="ARBA00048679"/>
    </source>
</evidence>
<keyword evidence="7 14" id="KW-0547">Nucleotide-binding</keyword>
<comment type="subcellular location">
    <subcellularLocation>
        <location evidence="1">Membrane</location>
        <topology evidence="1">Single-pass membrane protein</topology>
    </subcellularLocation>
</comment>
<feature type="region of interest" description="Disordered" evidence="16">
    <location>
        <begin position="441"/>
        <end position="470"/>
    </location>
</feature>
<evidence type="ECO:0000256" key="3">
    <source>
        <dbReference type="ARBA" id="ARBA00022527"/>
    </source>
</evidence>
<evidence type="ECO:0000256" key="12">
    <source>
        <dbReference type="ARBA" id="ARBA00047899"/>
    </source>
</evidence>
<comment type="similarity">
    <text evidence="15">Belongs to the protein kinase superfamily.</text>
</comment>
<accession>A0A9Q1QS34</accession>
<evidence type="ECO:0000313" key="20">
    <source>
        <dbReference type="Proteomes" id="UP001153076"/>
    </source>
</evidence>
<evidence type="ECO:0000256" key="10">
    <source>
        <dbReference type="ARBA" id="ARBA00022989"/>
    </source>
</evidence>
<keyword evidence="9 14" id="KW-0067">ATP-binding</keyword>
<sequence length="470" mass="52322">MSAYNGGVVNTELSKPTSIFGLRLWVIIGVLVGSTIVLLLFLLSLCLTSRSRRRNNHLFSAADADVTPSISKEIQEVQVAPTLQHHHRPIAAAPEIQVEIGKAEHRVVFSDSGESTMRANSGNDGSNTASYGGPEVSHLGWGRWYTLRELELATNFLADENVIGEGGYGIVYRGVLGDNSMVAVKNLLNNRGQAEKEFKVEVEAIGRVRHKNLVRLLGYCVEGAHRMLVYEYVNNGNLDQWLHGDVGEVSPLMWDIRLKIILGTARGLAYLHEGLEPKVVHRDIKSSNILLDQNWNPKVSDFGLAKLLCSERSYVTTRVMGTFGYVAPEYACTGMLTEKSDVYSFGILIMEIISGRTPVDYNRPPGEVNLVDWLKTMVGDRRSEEVVDPKLPEMPASKALKRILLVALRCVDPDAQKRPKMSHVVHMLETDDLLFRDEHRVGRDSSASKHEHPQQKSVVAKIDDKHLQEG</sequence>
<feature type="binding site" evidence="14">
    <location>
        <position position="185"/>
    </location>
    <ligand>
        <name>ATP</name>
        <dbReference type="ChEBI" id="CHEBI:30616"/>
    </ligand>
</feature>
<dbReference type="InterPro" id="IPR011009">
    <property type="entry name" value="Kinase-like_dom_sf"/>
</dbReference>
<dbReference type="PANTHER" id="PTHR47984:SF22">
    <property type="entry name" value="OS03G0125600 PROTEIN"/>
    <property type="match status" value="1"/>
</dbReference>
<feature type="domain" description="Protein kinase" evidence="18">
    <location>
        <begin position="157"/>
        <end position="434"/>
    </location>
</feature>
<gene>
    <name evidence="19" type="ORF">Cgig2_033449</name>
</gene>
<evidence type="ECO:0000256" key="5">
    <source>
        <dbReference type="ARBA" id="ARBA00022679"/>
    </source>
</evidence>
<dbReference type="Proteomes" id="UP001153076">
    <property type="component" value="Unassembled WGS sequence"/>
</dbReference>
<dbReference type="EMBL" id="JAKOGI010000017">
    <property type="protein sequence ID" value="KAJ8450255.1"/>
    <property type="molecule type" value="Genomic_DNA"/>
</dbReference>
<keyword evidence="3 15" id="KW-0723">Serine/threonine-protein kinase</keyword>
<dbReference type="EC" id="2.7.11.1" evidence="2"/>
<evidence type="ECO:0000256" key="6">
    <source>
        <dbReference type="ARBA" id="ARBA00022692"/>
    </source>
</evidence>
<dbReference type="InterPro" id="IPR000719">
    <property type="entry name" value="Prot_kinase_dom"/>
</dbReference>
<evidence type="ECO:0000256" key="14">
    <source>
        <dbReference type="PROSITE-ProRule" id="PRU10141"/>
    </source>
</evidence>
<feature type="compositionally biased region" description="Basic and acidic residues" evidence="16">
    <location>
        <begin position="461"/>
        <end position="470"/>
    </location>
</feature>
<reference evidence="19" key="1">
    <citation type="submission" date="2022-04" db="EMBL/GenBank/DDBJ databases">
        <title>Carnegiea gigantea Genome sequencing and assembly v2.</title>
        <authorList>
            <person name="Copetti D."/>
            <person name="Sanderson M.J."/>
            <person name="Burquez A."/>
            <person name="Wojciechowski M.F."/>
        </authorList>
    </citation>
    <scope>NUCLEOTIDE SEQUENCE</scope>
    <source>
        <strain evidence="19">SGP5-SGP5p</strain>
        <tissue evidence="19">Aerial part</tissue>
    </source>
</reference>
<dbReference type="InterPro" id="IPR017441">
    <property type="entry name" value="Protein_kinase_ATP_BS"/>
</dbReference>
<evidence type="ECO:0000256" key="11">
    <source>
        <dbReference type="ARBA" id="ARBA00023136"/>
    </source>
</evidence>
<protein>
    <recommendedName>
        <fullName evidence="2">non-specific serine/threonine protein kinase</fullName>
        <ecNumber evidence="2">2.7.11.1</ecNumber>
    </recommendedName>
</protein>
<dbReference type="InterPro" id="IPR052232">
    <property type="entry name" value="RLK_Ser/Thr-Kinase"/>
</dbReference>
<keyword evidence="20" id="KW-1185">Reference proteome</keyword>
<dbReference type="InterPro" id="IPR001245">
    <property type="entry name" value="Ser-Thr/Tyr_kinase_cat_dom"/>
</dbReference>
<feature type="region of interest" description="Disordered" evidence="16">
    <location>
        <begin position="112"/>
        <end position="131"/>
    </location>
</feature>
<comment type="catalytic activity">
    <reaction evidence="13">
        <text>L-seryl-[protein] + ATP = O-phospho-L-seryl-[protein] + ADP + H(+)</text>
        <dbReference type="Rhea" id="RHEA:17989"/>
        <dbReference type="Rhea" id="RHEA-COMP:9863"/>
        <dbReference type="Rhea" id="RHEA-COMP:11604"/>
        <dbReference type="ChEBI" id="CHEBI:15378"/>
        <dbReference type="ChEBI" id="CHEBI:29999"/>
        <dbReference type="ChEBI" id="CHEBI:30616"/>
        <dbReference type="ChEBI" id="CHEBI:83421"/>
        <dbReference type="ChEBI" id="CHEBI:456216"/>
        <dbReference type="EC" id="2.7.11.1"/>
    </reaction>
</comment>
<keyword evidence="11 17" id="KW-0472">Membrane</keyword>
<keyword evidence="8" id="KW-0418">Kinase</keyword>
<evidence type="ECO:0000256" key="9">
    <source>
        <dbReference type="ARBA" id="ARBA00022840"/>
    </source>
</evidence>
<keyword evidence="4" id="KW-0597">Phosphoprotein</keyword>
<evidence type="ECO:0000256" key="8">
    <source>
        <dbReference type="ARBA" id="ARBA00022777"/>
    </source>
</evidence>
<dbReference type="FunFam" id="3.30.200.20:FF:000173">
    <property type="entry name" value="Probable serine/threonine-protein kinase At1g01540"/>
    <property type="match status" value="1"/>
</dbReference>
<dbReference type="SUPFAM" id="SSF56112">
    <property type="entry name" value="Protein kinase-like (PK-like)"/>
    <property type="match status" value="1"/>
</dbReference>
<dbReference type="PROSITE" id="PS50011">
    <property type="entry name" value="PROTEIN_KINASE_DOM"/>
    <property type="match status" value="1"/>
</dbReference>
<keyword evidence="5" id="KW-0808">Transferase</keyword>
<organism evidence="19 20">
    <name type="scientific">Carnegiea gigantea</name>
    <dbReference type="NCBI Taxonomy" id="171969"/>
    <lineage>
        <taxon>Eukaryota</taxon>
        <taxon>Viridiplantae</taxon>
        <taxon>Streptophyta</taxon>
        <taxon>Embryophyta</taxon>
        <taxon>Tracheophyta</taxon>
        <taxon>Spermatophyta</taxon>
        <taxon>Magnoliopsida</taxon>
        <taxon>eudicotyledons</taxon>
        <taxon>Gunneridae</taxon>
        <taxon>Pentapetalae</taxon>
        <taxon>Caryophyllales</taxon>
        <taxon>Cactineae</taxon>
        <taxon>Cactaceae</taxon>
        <taxon>Cactoideae</taxon>
        <taxon>Echinocereeae</taxon>
        <taxon>Carnegiea</taxon>
    </lineage>
</organism>
<dbReference type="PROSITE" id="PS00108">
    <property type="entry name" value="PROTEIN_KINASE_ST"/>
    <property type="match status" value="1"/>
</dbReference>
<dbReference type="GO" id="GO:0005524">
    <property type="term" value="F:ATP binding"/>
    <property type="evidence" value="ECO:0007669"/>
    <property type="project" value="UniProtKB-UniRule"/>
</dbReference>
<keyword evidence="10 17" id="KW-1133">Transmembrane helix</keyword>
<proteinExistence type="inferred from homology"/>
<evidence type="ECO:0000256" key="4">
    <source>
        <dbReference type="ARBA" id="ARBA00022553"/>
    </source>
</evidence>
<dbReference type="AlphaFoldDB" id="A0A9Q1QS34"/>
<evidence type="ECO:0000256" key="2">
    <source>
        <dbReference type="ARBA" id="ARBA00012513"/>
    </source>
</evidence>
<dbReference type="FunFam" id="1.10.510.10:FF:000035">
    <property type="entry name" value="Putative receptor-like serine/threonine-protein kinase"/>
    <property type="match status" value="1"/>
</dbReference>
<feature type="compositionally biased region" description="Polar residues" evidence="16">
    <location>
        <begin position="112"/>
        <end position="130"/>
    </location>
</feature>
<dbReference type="GO" id="GO:0004674">
    <property type="term" value="F:protein serine/threonine kinase activity"/>
    <property type="evidence" value="ECO:0007669"/>
    <property type="project" value="UniProtKB-KW"/>
</dbReference>
<evidence type="ECO:0000256" key="1">
    <source>
        <dbReference type="ARBA" id="ARBA00004167"/>
    </source>
</evidence>
<comment type="catalytic activity">
    <reaction evidence="12">
        <text>L-threonyl-[protein] + ATP = O-phospho-L-threonyl-[protein] + ADP + H(+)</text>
        <dbReference type="Rhea" id="RHEA:46608"/>
        <dbReference type="Rhea" id="RHEA-COMP:11060"/>
        <dbReference type="Rhea" id="RHEA-COMP:11605"/>
        <dbReference type="ChEBI" id="CHEBI:15378"/>
        <dbReference type="ChEBI" id="CHEBI:30013"/>
        <dbReference type="ChEBI" id="CHEBI:30616"/>
        <dbReference type="ChEBI" id="CHEBI:61977"/>
        <dbReference type="ChEBI" id="CHEBI:456216"/>
        <dbReference type="EC" id="2.7.11.1"/>
    </reaction>
</comment>
<evidence type="ECO:0000256" key="15">
    <source>
        <dbReference type="RuleBase" id="RU000304"/>
    </source>
</evidence>
<keyword evidence="6 17" id="KW-0812">Transmembrane</keyword>
<dbReference type="InterPro" id="IPR008271">
    <property type="entry name" value="Ser/Thr_kinase_AS"/>
</dbReference>
<evidence type="ECO:0000256" key="17">
    <source>
        <dbReference type="SAM" id="Phobius"/>
    </source>
</evidence>
<evidence type="ECO:0000256" key="7">
    <source>
        <dbReference type="ARBA" id="ARBA00022741"/>
    </source>
</evidence>
<evidence type="ECO:0000259" key="18">
    <source>
        <dbReference type="PROSITE" id="PS50011"/>
    </source>
</evidence>
<dbReference type="SMART" id="SM00220">
    <property type="entry name" value="S_TKc"/>
    <property type="match status" value="1"/>
</dbReference>
<dbReference type="GO" id="GO:0016020">
    <property type="term" value="C:membrane"/>
    <property type="evidence" value="ECO:0007669"/>
    <property type="project" value="UniProtKB-SubCell"/>
</dbReference>
<dbReference type="Gene3D" id="1.10.510.10">
    <property type="entry name" value="Transferase(Phosphotransferase) domain 1"/>
    <property type="match status" value="1"/>
</dbReference>
<dbReference type="PANTHER" id="PTHR47984">
    <property type="entry name" value="OS01G0323000 PROTEIN"/>
    <property type="match status" value="1"/>
</dbReference>
<evidence type="ECO:0000313" key="19">
    <source>
        <dbReference type="EMBL" id="KAJ8450255.1"/>
    </source>
</evidence>
<evidence type="ECO:0000256" key="16">
    <source>
        <dbReference type="SAM" id="MobiDB-lite"/>
    </source>
</evidence>
<dbReference type="CDD" id="cd14066">
    <property type="entry name" value="STKc_IRAK"/>
    <property type="match status" value="1"/>
</dbReference>